<feature type="compositionally biased region" description="Basic and acidic residues" evidence="1">
    <location>
        <begin position="160"/>
        <end position="184"/>
    </location>
</feature>
<dbReference type="AlphaFoldDB" id="J7RUX8"/>
<dbReference type="Proteomes" id="UP000006352">
    <property type="component" value="Unassembled WGS sequence"/>
</dbReference>
<feature type="compositionally biased region" description="Basic and acidic residues" evidence="1">
    <location>
        <begin position="141"/>
        <end position="152"/>
    </location>
</feature>
<evidence type="ECO:0000313" key="2">
    <source>
        <dbReference type="EMBL" id="CCL98130.1"/>
    </source>
</evidence>
<proteinExistence type="predicted"/>
<name>J7RUX8_9APHY</name>
<dbReference type="InParanoid" id="J7RUX8"/>
<keyword evidence="3" id="KW-1185">Reference proteome</keyword>
<organism evidence="2 3">
    <name type="scientific">Fibroporia radiculosa</name>
    <dbReference type="NCBI Taxonomy" id="599839"/>
    <lineage>
        <taxon>Eukaryota</taxon>
        <taxon>Fungi</taxon>
        <taxon>Dikarya</taxon>
        <taxon>Basidiomycota</taxon>
        <taxon>Agaricomycotina</taxon>
        <taxon>Agaricomycetes</taxon>
        <taxon>Polyporales</taxon>
        <taxon>Fibroporiaceae</taxon>
        <taxon>Fibroporia</taxon>
    </lineage>
</organism>
<accession>J7RUX8</accession>
<reference evidence="2 3" key="1">
    <citation type="journal article" date="2012" name="Appl. Environ. Microbiol.">
        <title>Short-read sequencing for genomic analysis of the brown rot fungus Fibroporia radiculosa.</title>
        <authorList>
            <person name="Tang J.D."/>
            <person name="Perkins A.D."/>
            <person name="Sonstegard T.S."/>
            <person name="Schroeder S.G."/>
            <person name="Burgess S.C."/>
            <person name="Diehl S.V."/>
        </authorList>
    </citation>
    <scope>NUCLEOTIDE SEQUENCE [LARGE SCALE GENOMIC DNA]</scope>
    <source>
        <strain evidence="2 3">TFFH 294</strain>
    </source>
</reference>
<evidence type="ECO:0000313" key="3">
    <source>
        <dbReference type="Proteomes" id="UP000006352"/>
    </source>
</evidence>
<feature type="region of interest" description="Disordered" evidence="1">
    <location>
        <begin position="71"/>
        <end position="264"/>
    </location>
</feature>
<gene>
    <name evidence="2" type="ORF">FIBRA_00124</name>
</gene>
<dbReference type="EMBL" id="HE796869">
    <property type="protein sequence ID" value="CCL98130.1"/>
    <property type="molecule type" value="Genomic_DNA"/>
</dbReference>
<dbReference type="RefSeq" id="XP_012177413.1">
    <property type="nucleotide sequence ID" value="XM_012322023.1"/>
</dbReference>
<dbReference type="OrthoDB" id="2685280at2759"/>
<dbReference type="HOGENOM" id="CLU_801767_0_0_1"/>
<dbReference type="GeneID" id="24093041"/>
<feature type="compositionally biased region" description="Low complexity" evidence="1">
    <location>
        <begin position="243"/>
        <end position="256"/>
    </location>
</feature>
<feature type="compositionally biased region" description="Polar residues" evidence="1">
    <location>
        <begin position="198"/>
        <end position="224"/>
    </location>
</feature>
<sequence length="346" mass="37688">MLPRSLSTVHSLRAISARLKVRHLAPHRPNSSIAGDVVLTQDASLVDAVATQKRSIPMADIYADIVIPIHKPRGPARSNQRTEGPNLSWLAHDEFDPGNGLAGRLARRSQASDGEPKTHSPPSRKNGRPMVSANGNSHVTAVEESRANREGSSRGGTQVSDRRSMRQADGAERGQRQRQNRDQRQVSQKRQLRDRRSQTQGQKKSPSSTDVDPQKNMTEESSVSPAPLPMHIHTTDLSKLFGPTDTLTSSSLTPAPSYRPTSVSAHSRRIQSILDGSGGDYSRYLPADLGTTFPESLGALGYARLTLARRRELGLRSRGIGLGIVQRMVIQKVVNVDMKVASTLSA</sequence>
<evidence type="ECO:0000256" key="1">
    <source>
        <dbReference type="SAM" id="MobiDB-lite"/>
    </source>
</evidence>
<protein>
    <submittedName>
        <fullName evidence="2">Uncharacterized protein</fullName>
    </submittedName>
</protein>